<dbReference type="Proteomes" id="UP000054538">
    <property type="component" value="Unassembled WGS sequence"/>
</dbReference>
<sequence length="193" mass="21740">HDQASVAQDLHRQGRSNSNGDIPGRGPRIPQQRYTTSSKRTFTPADGRLNRILFNLENPSEIGIPIIDLLNWTDTIGRLQDRSEALNDIGGTGNQTFSLRISWPGYVSFERIISTHNWKKVRSPVTRDKLGESIARAVKAMLDRFDKTPCHADYASWHVGPDGIRLQDIVLVAMHLVSKGSWQPELCLSHPHR</sequence>
<reference evidence="3" key="2">
    <citation type="submission" date="2015-01" db="EMBL/GenBank/DDBJ databases">
        <title>Evolutionary Origins and Diversification of the Mycorrhizal Mutualists.</title>
        <authorList>
            <consortium name="DOE Joint Genome Institute"/>
            <consortium name="Mycorrhizal Genomics Consortium"/>
            <person name="Kohler A."/>
            <person name="Kuo A."/>
            <person name="Nagy L.G."/>
            <person name="Floudas D."/>
            <person name="Copeland A."/>
            <person name="Barry K.W."/>
            <person name="Cichocki N."/>
            <person name="Veneault-Fourrey C."/>
            <person name="LaButti K."/>
            <person name="Lindquist E.A."/>
            <person name="Lipzen A."/>
            <person name="Lundell T."/>
            <person name="Morin E."/>
            <person name="Murat C."/>
            <person name="Riley R."/>
            <person name="Ohm R."/>
            <person name="Sun H."/>
            <person name="Tunlid A."/>
            <person name="Henrissat B."/>
            <person name="Grigoriev I.V."/>
            <person name="Hibbett D.S."/>
            <person name="Martin F."/>
        </authorList>
    </citation>
    <scope>NUCLEOTIDE SEQUENCE [LARGE SCALE GENOMIC DNA]</scope>
    <source>
        <strain evidence="3">Ve08.2h10</strain>
    </source>
</reference>
<dbReference type="OrthoDB" id="3269405at2759"/>
<feature type="region of interest" description="Disordered" evidence="1">
    <location>
        <begin position="1"/>
        <end position="42"/>
    </location>
</feature>
<evidence type="ECO:0000313" key="2">
    <source>
        <dbReference type="EMBL" id="KIK73432.1"/>
    </source>
</evidence>
<dbReference type="HOGENOM" id="CLU_094687_0_0_1"/>
<reference evidence="2 3" key="1">
    <citation type="submission" date="2014-04" db="EMBL/GenBank/DDBJ databases">
        <authorList>
            <consortium name="DOE Joint Genome Institute"/>
            <person name="Kuo A."/>
            <person name="Kohler A."/>
            <person name="Jargeat P."/>
            <person name="Nagy L.G."/>
            <person name="Floudas D."/>
            <person name="Copeland A."/>
            <person name="Barry K.W."/>
            <person name="Cichocki N."/>
            <person name="Veneault-Fourrey C."/>
            <person name="LaButti K."/>
            <person name="Lindquist E.A."/>
            <person name="Lipzen A."/>
            <person name="Lundell T."/>
            <person name="Morin E."/>
            <person name="Murat C."/>
            <person name="Sun H."/>
            <person name="Tunlid A."/>
            <person name="Henrissat B."/>
            <person name="Grigoriev I.V."/>
            <person name="Hibbett D.S."/>
            <person name="Martin F."/>
            <person name="Nordberg H.P."/>
            <person name="Cantor M.N."/>
            <person name="Hua S.X."/>
        </authorList>
    </citation>
    <scope>NUCLEOTIDE SEQUENCE [LARGE SCALE GENOMIC DNA]</scope>
    <source>
        <strain evidence="2 3">Ve08.2h10</strain>
    </source>
</reference>
<proteinExistence type="predicted"/>
<name>A0A0D0BPI3_9AGAM</name>
<evidence type="ECO:0000313" key="3">
    <source>
        <dbReference type="Proteomes" id="UP000054538"/>
    </source>
</evidence>
<protein>
    <submittedName>
        <fullName evidence="2">Unplaced genomic scaffold scaffold_4935, whole genome shotgun sequence</fullName>
    </submittedName>
</protein>
<organism evidence="2 3">
    <name type="scientific">Paxillus rubicundulus Ve08.2h10</name>
    <dbReference type="NCBI Taxonomy" id="930991"/>
    <lineage>
        <taxon>Eukaryota</taxon>
        <taxon>Fungi</taxon>
        <taxon>Dikarya</taxon>
        <taxon>Basidiomycota</taxon>
        <taxon>Agaricomycotina</taxon>
        <taxon>Agaricomycetes</taxon>
        <taxon>Agaricomycetidae</taxon>
        <taxon>Boletales</taxon>
        <taxon>Paxilineae</taxon>
        <taxon>Paxillaceae</taxon>
        <taxon>Paxillus</taxon>
    </lineage>
</organism>
<dbReference type="EMBL" id="KN829757">
    <property type="protein sequence ID" value="KIK73432.1"/>
    <property type="molecule type" value="Genomic_DNA"/>
</dbReference>
<gene>
    <name evidence="2" type="ORF">PAXRUDRAFT_595422</name>
</gene>
<feature type="non-terminal residue" evidence="2">
    <location>
        <position position="1"/>
    </location>
</feature>
<keyword evidence="3" id="KW-1185">Reference proteome</keyword>
<dbReference type="AlphaFoldDB" id="A0A0D0BPI3"/>
<dbReference type="InParanoid" id="A0A0D0BPI3"/>
<feature type="compositionally biased region" description="Polar residues" evidence="1">
    <location>
        <begin position="32"/>
        <end position="41"/>
    </location>
</feature>
<accession>A0A0D0BPI3</accession>
<evidence type="ECO:0000256" key="1">
    <source>
        <dbReference type="SAM" id="MobiDB-lite"/>
    </source>
</evidence>